<accession>A0AAE3HFX6</accession>
<dbReference type="PANTHER" id="PTHR43479:SF11">
    <property type="entry name" value="ACREF_ENVCD OPERON REPRESSOR-RELATED"/>
    <property type="match status" value="1"/>
</dbReference>
<gene>
    <name evidence="4" type="ORF">NSA47_12775</name>
</gene>
<evidence type="ECO:0000313" key="5">
    <source>
        <dbReference type="Proteomes" id="UP001205748"/>
    </source>
</evidence>
<dbReference type="SUPFAM" id="SSF46689">
    <property type="entry name" value="Homeodomain-like"/>
    <property type="match status" value="1"/>
</dbReference>
<dbReference type="PROSITE" id="PS50977">
    <property type="entry name" value="HTH_TETR_2"/>
    <property type="match status" value="1"/>
</dbReference>
<reference evidence="4" key="1">
    <citation type="submission" date="2022-07" db="EMBL/GenBank/DDBJ databases">
        <title>Enhanced cultured diversity of the mouse gut microbiota enables custom-made synthetic communities.</title>
        <authorList>
            <person name="Afrizal A."/>
        </authorList>
    </citation>
    <scope>NUCLEOTIDE SEQUENCE</scope>
    <source>
        <strain evidence="4">DSM 28593</strain>
    </source>
</reference>
<dbReference type="InterPro" id="IPR009057">
    <property type="entry name" value="Homeodomain-like_sf"/>
</dbReference>
<dbReference type="Proteomes" id="UP001205748">
    <property type="component" value="Unassembled WGS sequence"/>
</dbReference>
<dbReference type="AlphaFoldDB" id="A0AAE3HFX6"/>
<dbReference type="InterPro" id="IPR050624">
    <property type="entry name" value="HTH-type_Tx_Regulator"/>
</dbReference>
<keyword evidence="1 2" id="KW-0238">DNA-binding</keyword>
<dbReference type="InterPro" id="IPR001647">
    <property type="entry name" value="HTH_TetR"/>
</dbReference>
<keyword evidence="5" id="KW-1185">Reference proteome</keyword>
<protein>
    <submittedName>
        <fullName evidence="4">TetR/AcrR family transcriptional regulator</fullName>
    </submittedName>
</protein>
<dbReference type="PANTHER" id="PTHR43479">
    <property type="entry name" value="ACREF/ENVCD OPERON REPRESSOR-RELATED"/>
    <property type="match status" value="1"/>
</dbReference>
<dbReference type="RefSeq" id="WP_257532585.1">
    <property type="nucleotide sequence ID" value="NZ_JANKAS010000014.1"/>
</dbReference>
<proteinExistence type="predicted"/>
<evidence type="ECO:0000256" key="2">
    <source>
        <dbReference type="PROSITE-ProRule" id="PRU00335"/>
    </source>
</evidence>
<dbReference type="Gene3D" id="1.10.357.10">
    <property type="entry name" value="Tetracycline Repressor, domain 2"/>
    <property type="match status" value="1"/>
</dbReference>
<sequence>MATAFSDREKELIRKKLNKVAQECLCKYGVRKTTIDQIVQRAGISKGSFYSFYPAKEILFFEVLEEYQKSIMNELSNKLMQENNIGIDQFTELIYGLYQKVRKSFIMNIIQNQEFEFLMRKLPKELIMHHHSLDDILTKKIFSYIKLKDNINIDVVTASLRAIFMSMIYIEEIGEEDFDEVLKLLIKGLAQQIVEEDDHHE</sequence>
<evidence type="ECO:0000313" key="4">
    <source>
        <dbReference type="EMBL" id="MCR1899847.1"/>
    </source>
</evidence>
<dbReference type="EMBL" id="JANKAS010000014">
    <property type="protein sequence ID" value="MCR1899847.1"/>
    <property type="molecule type" value="Genomic_DNA"/>
</dbReference>
<dbReference type="Pfam" id="PF00440">
    <property type="entry name" value="TetR_N"/>
    <property type="match status" value="1"/>
</dbReference>
<feature type="domain" description="HTH tetR-type" evidence="3">
    <location>
        <begin position="11"/>
        <end position="71"/>
    </location>
</feature>
<organism evidence="4 5">
    <name type="scientific">Irregularibacter muris</name>
    <dbReference type="NCBI Taxonomy" id="1796619"/>
    <lineage>
        <taxon>Bacteria</taxon>
        <taxon>Bacillati</taxon>
        <taxon>Bacillota</taxon>
        <taxon>Clostridia</taxon>
        <taxon>Eubacteriales</taxon>
        <taxon>Eubacteriaceae</taxon>
        <taxon>Irregularibacter</taxon>
    </lineage>
</organism>
<feature type="DNA-binding region" description="H-T-H motif" evidence="2">
    <location>
        <begin position="34"/>
        <end position="53"/>
    </location>
</feature>
<evidence type="ECO:0000256" key="1">
    <source>
        <dbReference type="ARBA" id="ARBA00023125"/>
    </source>
</evidence>
<comment type="caution">
    <text evidence="4">The sequence shown here is derived from an EMBL/GenBank/DDBJ whole genome shotgun (WGS) entry which is preliminary data.</text>
</comment>
<dbReference type="GO" id="GO:0003677">
    <property type="term" value="F:DNA binding"/>
    <property type="evidence" value="ECO:0007669"/>
    <property type="project" value="UniProtKB-UniRule"/>
</dbReference>
<name>A0AAE3HFX6_9FIRM</name>
<evidence type="ECO:0000259" key="3">
    <source>
        <dbReference type="PROSITE" id="PS50977"/>
    </source>
</evidence>